<sequence length="165" mass="18906">MEIQHFIHHRPCHFNSLRRAIESIGAEDVKGTYPVRPMVANFLCSSSSSTYGCMECKFFLHKSCMKSFPRQLTNHRIHPCTLIFITDPYGNDEYAFCGERIVHGMKFSRGPCVFDLHVKCALLPTIDSEDVKEVQHFSHPHTLALVQNDEEYGSEPRCVACAQIW</sequence>
<dbReference type="PANTHER" id="PTHR46288">
    <property type="entry name" value="PHORBOL-ESTER/DAG-TYPE DOMAIN-CONTAINING PROTEIN"/>
    <property type="match status" value="1"/>
</dbReference>
<dbReference type="Proteomes" id="UP000239757">
    <property type="component" value="Unassembled WGS sequence"/>
</dbReference>
<protein>
    <recommendedName>
        <fullName evidence="3">DC1 domain-containing protein</fullName>
    </recommendedName>
</protein>
<dbReference type="InterPro" id="IPR046349">
    <property type="entry name" value="C1-like_sf"/>
</dbReference>
<dbReference type="EMBL" id="KZ669589">
    <property type="protein sequence ID" value="PPR85008.1"/>
    <property type="molecule type" value="Genomic_DNA"/>
</dbReference>
<accession>A0A2P5W1P6</accession>
<reference evidence="1 2" key="1">
    <citation type="submission" date="2015-01" db="EMBL/GenBank/DDBJ databases">
        <title>Genome of allotetraploid Gossypium barbadense reveals genomic plasticity and fiber elongation in cotton evolution.</title>
        <authorList>
            <person name="Chen X."/>
            <person name="Liu X."/>
            <person name="Zhao B."/>
            <person name="Zheng H."/>
            <person name="Hu Y."/>
            <person name="Lu G."/>
            <person name="Yang C."/>
            <person name="Chen J."/>
            <person name="Shan C."/>
            <person name="Zhang L."/>
            <person name="Zhou Y."/>
            <person name="Wang L."/>
            <person name="Guo W."/>
            <person name="Bai Y."/>
            <person name="Ruan J."/>
            <person name="Shangguan X."/>
            <person name="Mao Y."/>
            <person name="Jiang J."/>
            <person name="Zhu Y."/>
            <person name="Lei J."/>
            <person name="Kang H."/>
            <person name="Chen S."/>
            <person name="He X."/>
            <person name="Wang R."/>
            <person name="Wang Y."/>
            <person name="Chen J."/>
            <person name="Wang L."/>
            <person name="Yu S."/>
            <person name="Wang B."/>
            <person name="Wei J."/>
            <person name="Song S."/>
            <person name="Lu X."/>
            <person name="Gao Z."/>
            <person name="Gu W."/>
            <person name="Deng X."/>
            <person name="Ma D."/>
            <person name="Wang S."/>
            <person name="Liang W."/>
            <person name="Fang L."/>
            <person name="Cai C."/>
            <person name="Zhu X."/>
            <person name="Zhou B."/>
            <person name="Zhang Y."/>
            <person name="Chen Z."/>
            <person name="Xu S."/>
            <person name="Zhu R."/>
            <person name="Wang S."/>
            <person name="Zhang T."/>
            <person name="Zhao G."/>
        </authorList>
    </citation>
    <scope>NUCLEOTIDE SEQUENCE [LARGE SCALE GENOMIC DNA]</scope>
    <source>
        <strain evidence="2">cv. Xinhai21</strain>
        <tissue evidence="1">Leaf</tissue>
    </source>
</reference>
<evidence type="ECO:0000313" key="1">
    <source>
        <dbReference type="EMBL" id="PPR85008.1"/>
    </source>
</evidence>
<evidence type="ECO:0008006" key="3">
    <source>
        <dbReference type="Google" id="ProtNLM"/>
    </source>
</evidence>
<organism evidence="1 2">
    <name type="scientific">Gossypium barbadense</name>
    <name type="common">Sea Island cotton</name>
    <name type="synonym">Hibiscus barbadensis</name>
    <dbReference type="NCBI Taxonomy" id="3634"/>
    <lineage>
        <taxon>Eukaryota</taxon>
        <taxon>Viridiplantae</taxon>
        <taxon>Streptophyta</taxon>
        <taxon>Embryophyta</taxon>
        <taxon>Tracheophyta</taxon>
        <taxon>Spermatophyta</taxon>
        <taxon>Magnoliopsida</taxon>
        <taxon>eudicotyledons</taxon>
        <taxon>Gunneridae</taxon>
        <taxon>Pentapetalae</taxon>
        <taxon>rosids</taxon>
        <taxon>malvids</taxon>
        <taxon>Malvales</taxon>
        <taxon>Malvaceae</taxon>
        <taxon>Malvoideae</taxon>
        <taxon>Gossypium</taxon>
    </lineage>
</organism>
<name>A0A2P5W1P6_GOSBA</name>
<gene>
    <name evidence="1" type="ORF">GOBAR_AA35707</name>
</gene>
<dbReference type="OrthoDB" id="1730876at2759"/>
<dbReference type="PANTHER" id="PTHR46288:SF27">
    <property type="entry name" value="CYSTEINE_HISTIDINE-RICH C1 DOMAIN FAMILY PROTEIN"/>
    <property type="match status" value="1"/>
</dbReference>
<dbReference type="SUPFAM" id="SSF57889">
    <property type="entry name" value="Cysteine-rich domain"/>
    <property type="match status" value="1"/>
</dbReference>
<proteinExistence type="predicted"/>
<dbReference type="AlphaFoldDB" id="A0A2P5W1P6"/>
<evidence type="ECO:0000313" key="2">
    <source>
        <dbReference type="Proteomes" id="UP000239757"/>
    </source>
</evidence>